<protein>
    <submittedName>
        <fullName evidence="3">Uncharacterized protein</fullName>
    </submittedName>
</protein>
<feature type="compositionally biased region" description="Low complexity" evidence="1">
    <location>
        <begin position="29"/>
        <end position="52"/>
    </location>
</feature>
<evidence type="ECO:0000313" key="3">
    <source>
        <dbReference type="EMBL" id="KAF3612211.1"/>
    </source>
</evidence>
<dbReference type="EMBL" id="QGKV02000297">
    <property type="protein sequence ID" value="KAF3612211.1"/>
    <property type="molecule type" value="Genomic_DNA"/>
</dbReference>
<reference evidence="3 4" key="2">
    <citation type="journal article" date="2020" name="BMC Genomics">
        <title>Intraspecific diversification of the crop wild relative Brassica cretica Lam. using demographic model selection.</title>
        <authorList>
            <person name="Kioukis A."/>
            <person name="Michalopoulou V.A."/>
            <person name="Briers L."/>
            <person name="Pirintsos S."/>
            <person name="Studholme D.J."/>
            <person name="Pavlidis P."/>
            <person name="Sarris P.F."/>
        </authorList>
    </citation>
    <scope>NUCLEOTIDE SEQUENCE [LARGE SCALE GENOMIC DNA]</scope>
    <source>
        <strain evidence="4">cv. PFS-1207/04</strain>
        <strain evidence="3">PFS-1207/04</strain>
    </source>
</reference>
<gene>
    <name evidence="2" type="ORF">DY000_02019894</name>
    <name evidence="3" type="ORF">DY000_02051685</name>
</gene>
<keyword evidence="4" id="KW-1185">Reference proteome</keyword>
<proteinExistence type="predicted"/>
<comment type="caution">
    <text evidence="3">The sequence shown here is derived from an EMBL/GenBank/DDBJ whole genome shotgun (WGS) entry which is preliminary data.</text>
</comment>
<sequence length="60" mass="6359">MGNIFYCCTGGRGSNVPPVTESNTVQPQSHSQSVLNQSVSSASKSNHSSLTSIAERYNRG</sequence>
<dbReference type="EMBL" id="QGKV02000759">
    <property type="protein sequence ID" value="KAF3568526.1"/>
    <property type="molecule type" value="Genomic_DNA"/>
</dbReference>
<evidence type="ECO:0000313" key="4">
    <source>
        <dbReference type="Proteomes" id="UP000266723"/>
    </source>
</evidence>
<feature type="region of interest" description="Disordered" evidence="1">
    <location>
        <begin position="12"/>
        <end position="60"/>
    </location>
</feature>
<dbReference type="Proteomes" id="UP000266723">
    <property type="component" value="Unassembled WGS sequence"/>
</dbReference>
<reference evidence="3" key="1">
    <citation type="submission" date="2019-12" db="EMBL/GenBank/DDBJ databases">
        <authorList>
            <person name="Studholme D.J."/>
            <person name="Sarris P."/>
        </authorList>
    </citation>
    <scope>NUCLEOTIDE SEQUENCE</scope>
    <source>
        <strain evidence="3">PFS-1207/04</strain>
        <tissue evidence="3">Leaf</tissue>
    </source>
</reference>
<evidence type="ECO:0000313" key="2">
    <source>
        <dbReference type="EMBL" id="KAF3568526.1"/>
    </source>
</evidence>
<name>A0ABQ7FB53_BRACR</name>
<evidence type="ECO:0000256" key="1">
    <source>
        <dbReference type="SAM" id="MobiDB-lite"/>
    </source>
</evidence>
<organism evidence="3 4">
    <name type="scientific">Brassica cretica</name>
    <name type="common">Mustard</name>
    <dbReference type="NCBI Taxonomy" id="69181"/>
    <lineage>
        <taxon>Eukaryota</taxon>
        <taxon>Viridiplantae</taxon>
        <taxon>Streptophyta</taxon>
        <taxon>Embryophyta</taxon>
        <taxon>Tracheophyta</taxon>
        <taxon>Spermatophyta</taxon>
        <taxon>Magnoliopsida</taxon>
        <taxon>eudicotyledons</taxon>
        <taxon>Gunneridae</taxon>
        <taxon>Pentapetalae</taxon>
        <taxon>rosids</taxon>
        <taxon>malvids</taxon>
        <taxon>Brassicales</taxon>
        <taxon>Brassicaceae</taxon>
        <taxon>Brassiceae</taxon>
        <taxon>Brassica</taxon>
    </lineage>
</organism>
<accession>A0ABQ7FB53</accession>